<sequence length="118" mass="13174">MSHRLPDAGAAPSSVAKVKQKKNYFPFKTILVHVTLPLMLMISMWFSTSEGNTLSVVYIFSKFNMAKVKITYYLQMVAAHLGADVLFGVKNSRIIPTHCKASPCKKGVKTVIFYALFL</sequence>
<feature type="transmembrane region" description="Helical" evidence="1">
    <location>
        <begin position="25"/>
        <end position="46"/>
    </location>
</feature>
<protein>
    <submittedName>
        <fullName evidence="2">Uncharacterized protein</fullName>
    </submittedName>
</protein>
<reference evidence="3" key="1">
    <citation type="journal article" date="2016" name="Nature">
        <title>Genome evolution in the allotetraploid frog Xenopus laevis.</title>
        <authorList>
            <person name="Session A.M."/>
            <person name="Uno Y."/>
            <person name="Kwon T."/>
            <person name="Chapman J.A."/>
            <person name="Toyoda A."/>
            <person name="Takahashi S."/>
            <person name="Fukui A."/>
            <person name="Hikosaka A."/>
            <person name="Suzuki A."/>
            <person name="Kondo M."/>
            <person name="van Heeringen S.J."/>
            <person name="Quigley I."/>
            <person name="Heinz S."/>
            <person name="Ogino H."/>
            <person name="Ochi H."/>
            <person name="Hellsten U."/>
            <person name="Lyons J.B."/>
            <person name="Simakov O."/>
            <person name="Putnam N."/>
            <person name="Stites J."/>
            <person name="Kuroki Y."/>
            <person name="Tanaka T."/>
            <person name="Michiue T."/>
            <person name="Watanabe M."/>
            <person name="Bogdanovic O."/>
            <person name="Lister R."/>
            <person name="Georgiou G."/>
            <person name="Paranjpe S.S."/>
            <person name="van Kruijsbergen I."/>
            <person name="Shu S."/>
            <person name="Carlson J."/>
            <person name="Kinoshita T."/>
            <person name="Ohta Y."/>
            <person name="Mawaribuchi S."/>
            <person name="Jenkins J."/>
            <person name="Grimwood J."/>
            <person name="Schmutz J."/>
            <person name="Mitros T."/>
            <person name="Mozaffari S.V."/>
            <person name="Suzuki Y."/>
            <person name="Haramoto Y."/>
            <person name="Yamamoto T.S."/>
            <person name="Takagi C."/>
            <person name="Heald R."/>
            <person name="Miller K."/>
            <person name="Haudenschild C."/>
            <person name="Kitzman J."/>
            <person name="Nakayama T."/>
            <person name="Izutsu Y."/>
            <person name="Robert J."/>
            <person name="Fortriede J."/>
            <person name="Burns K."/>
            <person name="Lotay V."/>
            <person name="Karimi K."/>
            <person name="Yasuoka Y."/>
            <person name="Dichmann D.S."/>
            <person name="Flajnik M.F."/>
            <person name="Houston D.W."/>
            <person name="Shendure J."/>
            <person name="DuPasquier L."/>
            <person name="Vize P.D."/>
            <person name="Zorn A.M."/>
            <person name="Ito M."/>
            <person name="Marcotte E.M."/>
            <person name="Wallingford J.B."/>
            <person name="Ito Y."/>
            <person name="Asashima M."/>
            <person name="Ueno N."/>
            <person name="Matsuda Y."/>
            <person name="Veenstra G.J."/>
            <person name="Fujiyama A."/>
            <person name="Harland R.M."/>
            <person name="Taira M."/>
            <person name="Rokhsar D.S."/>
        </authorList>
    </citation>
    <scope>NUCLEOTIDE SEQUENCE [LARGE SCALE GENOMIC DNA]</scope>
    <source>
        <strain evidence="3">J</strain>
    </source>
</reference>
<accession>A0A974I0H2</accession>
<keyword evidence="1" id="KW-0472">Membrane</keyword>
<name>A0A974I0H2_XENLA</name>
<organism evidence="2 3">
    <name type="scientific">Xenopus laevis</name>
    <name type="common">African clawed frog</name>
    <dbReference type="NCBI Taxonomy" id="8355"/>
    <lineage>
        <taxon>Eukaryota</taxon>
        <taxon>Metazoa</taxon>
        <taxon>Chordata</taxon>
        <taxon>Craniata</taxon>
        <taxon>Vertebrata</taxon>
        <taxon>Euteleostomi</taxon>
        <taxon>Amphibia</taxon>
        <taxon>Batrachia</taxon>
        <taxon>Anura</taxon>
        <taxon>Pipoidea</taxon>
        <taxon>Pipidae</taxon>
        <taxon>Xenopodinae</taxon>
        <taxon>Xenopus</taxon>
        <taxon>Xenopus</taxon>
    </lineage>
</organism>
<dbReference type="AlphaFoldDB" id="A0A974I0H2"/>
<evidence type="ECO:0000313" key="3">
    <source>
        <dbReference type="Proteomes" id="UP000694892"/>
    </source>
</evidence>
<dbReference type="EMBL" id="CM004467">
    <property type="protein sequence ID" value="OCT97129.1"/>
    <property type="molecule type" value="Genomic_DNA"/>
</dbReference>
<proteinExistence type="predicted"/>
<gene>
    <name evidence="2" type="ORF">XELAEV_18009352mg</name>
</gene>
<keyword evidence="1" id="KW-1133">Transmembrane helix</keyword>
<feature type="transmembrane region" description="Helical" evidence="1">
    <location>
        <begin position="70"/>
        <end position="89"/>
    </location>
</feature>
<evidence type="ECO:0000313" key="2">
    <source>
        <dbReference type="EMBL" id="OCT97129.1"/>
    </source>
</evidence>
<evidence type="ECO:0000256" key="1">
    <source>
        <dbReference type="SAM" id="Phobius"/>
    </source>
</evidence>
<dbReference type="Proteomes" id="UP000694892">
    <property type="component" value="Chromosome 1S"/>
</dbReference>
<keyword evidence="1" id="KW-0812">Transmembrane</keyword>